<dbReference type="OrthoDB" id="5538558at2759"/>
<dbReference type="Pfam" id="PF13279">
    <property type="entry name" value="4HBT_2"/>
    <property type="match status" value="1"/>
</dbReference>
<reference evidence="2 3" key="1">
    <citation type="journal article" date="2019" name="Fungal Biol. Biotechnol.">
        <title>Draft genome sequence of fastidious pathogen Ceratobasidium theobromae, which causes vascular-streak dieback in Theobroma cacao.</title>
        <authorList>
            <person name="Ali S.S."/>
            <person name="Asman A."/>
            <person name="Shao J."/>
            <person name="Firmansyah A.P."/>
            <person name="Susilo A.W."/>
            <person name="Rosmana A."/>
            <person name="McMahon P."/>
            <person name="Junaid M."/>
            <person name="Guest D."/>
            <person name="Kheng T.Y."/>
            <person name="Meinhardt L.W."/>
            <person name="Bailey B.A."/>
        </authorList>
    </citation>
    <scope>NUCLEOTIDE SEQUENCE [LARGE SCALE GENOMIC DNA]</scope>
    <source>
        <strain evidence="2 3">CT2</strain>
    </source>
</reference>
<proteinExistence type="predicted"/>
<dbReference type="EMBL" id="SSOP01000014">
    <property type="protein sequence ID" value="KAB5594956.1"/>
    <property type="molecule type" value="Genomic_DNA"/>
</dbReference>
<protein>
    <submittedName>
        <fullName evidence="2">Thioesterase</fullName>
    </submittedName>
</protein>
<accession>A0A5N5QUV5</accession>
<feature type="signal peptide" evidence="1">
    <location>
        <begin position="1"/>
        <end position="25"/>
    </location>
</feature>
<dbReference type="InterPro" id="IPR029069">
    <property type="entry name" value="HotDog_dom_sf"/>
</dbReference>
<name>A0A5N5QUV5_9AGAM</name>
<organism evidence="2 3">
    <name type="scientific">Ceratobasidium theobromae</name>
    <dbReference type="NCBI Taxonomy" id="1582974"/>
    <lineage>
        <taxon>Eukaryota</taxon>
        <taxon>Fungi</taxon>
        <taxon>Dikarya</taxon>
        <taxon>Basidiomycota</taxon>
        <taxon>Agaricomycotina</taxon>
        <taxon>Agaricomycetes</taxon>
        <taxon>Cantharellales</taxon>
        <taxon>Ceratobasidiaceae</taxon>
        <taxon>Ceratobasidium</taxon>
    </lineage>
</organism>
<comment type="caution">
    <text evidence="2">The sequence shown here is derived from an EMBL/GenBank/DDBJ whole genome shotgun (WGS) entry which is preliminary data.</text>
</comment>
<dbReference type="Gene3D" id="3.10.129.10">
    <property type="entry name" value="Hotdog Thioesterase"/>
    <property type="match status" value="1"/>
</dbReference>
<dbReference type="Proteomes" id="UP000383932">
    <property type="component" value="Unassembled WGS sequence"/>
</dbReference>
<dbReference type="AlphaFoldDB" id="A0A5N5QUV5"/>
<evidence type="ECO:0000313" key="3">
    <source>
        <dbReference type="Proteomes" id="UP000383932"/>
    </source>
</evidence>
<evidence type="ECO:0000313" key="2">
    <source>
        <dbReference type="EMBL" id="KAB5594956.1"/>
    </source>
</evidence>
<keyword evidence="1" id="KW-0732">Signal</keyword>
<gene>
    <name evidence="2" type="ORF">CTheo_1589</name>
</gene>
<keyword evidence="3" id="KW-1185">Reference proteome</keyword>
<sequence>MYQSDCLLRLSIILHSAFTLGHTLAALEFVTSIESMPDATTVAEDISRNEDPFSESRLLARKYATEHGYDLTSLWEQNIAWGELDSFRMHLMHLVGIETGGAKGGKAMLEGHGVSIILKSIDVKFKRPVTYPDNLVIMQRPQDNSPSRFTLSAVAYSLAQKAPVATSEAVCVWYDYDKWRKCDIDESIGVGLAIAKRA</sequence>
<evidence type="ECO:0000256" key="1">
    <source>
        <dbReference type="SAM" id="SignalP"/>
    </source>
</evidence>
<feature type="chain" id="PRO_5024384393" evidence="1">
    <location>
        <begin position="26"/>
        <end position="198"/>
    </location>
</feature>
<dbReference type="SUPFAM" id="SSF54637">
    <property type="entry name" value="Thioesterase/thiol ester dehydrase-isomerase"/>
    <property type="match status" value="1"/>
</dbReference>